<organism evidence="7 8">
    <name type="scientific">Picrophilus torridus (strain ATCC 700027 / DSM 9790 / JCM 10055 / NBRC 100828 / KAW 2/3)</name>
    <dbReference type="NCBI Taxonomy" id="1122961"/>
    <lineage>
        <taxon>Archaea</taxon>
        <taxon>Methanobacteriati</taxon>
        <taxon>Thermoplasmatota</taxon>
        <taxon>Thermoplasmata</taxon>
        <taxon>Thermoplasmatales</taxon>
        <taxon>Picrophilaceae</taxon>
        <taxon>Picrophilus</taxon>
    </lineage>
</organism>
<dbReference type="EMBL" id="AE017261">
    <property type="protein sequence ID" value="AAT42622.1"/>
    <property type="molecule type" value="Genomic_DNA"/>
</dbReference>
<gene>
    <name evidence="7" type="ordered locus">PTO0037</name>
</gene>
<feature type="transmembrane region" description="Helical" evidence="6">
    <location>
        <begin position="33"/>
        <end position="57"/>
    </location>
</feature>
<dbReference type="STRING" id="263820.PTO0037"/>
<evidence type="ECO:0000256" key="3">
    <source>
        <dbReference type="ARBA" id="ARBA00022692"/>
    </source>
</evidence>
<dbReference type="GO" id="GO:0015171">
    <property type="term" value="F:amino acid transmembrane transporter activity"/>
    <property type="evidence" value="ECO:0007669"/>
    <property type="project" value="TreeGrafter"/>
</dbReference>
<feature type="transmembrane region" description="Helical" evidence="6">
    <location>
        <begin position="163"/>
        <end position="182"/>
    </location>
</feature>
<dbReference type="InterPro" id="IPR002293">
    <property type="entry name" value="AA/rel_permease1"/>
</dbReference>
<feature type="transmembrane region" description="Helical" evidence="6">
    <location>
        <begin position="124"/>
        <end position="143"/>
    </location>
</feature>
<dbReference type="GO" id="GO:0016020">
    <property type="term" value="C:membrane"/>
    <property type="evidence" value="ECO:0007669"/>
    <property type="project" value="UniProtKB-SubCell"/>
</dbReference>
<reference evidence="7 8" key="1">
    <citation type="journal article" date="2004" name="Proc. Natl. Acad. Sci. U.S.A.">
        <title>Genome sequence of Picrophilus torridus and its implications for life around pH 0.</title>
        <authorList>
            <person name="Futterer O."/>
            <person name="Angelov A."/>
            <person name="Liesegang H."/>
            <person name="Gottschalk G."/>
            <person name="Schleper C."/>
            <person name="Schepers B."/>
            <person name="Dock C."/>
            <person name="Antranikian G."/>
            <person name="Liebl W."/>
        </authorList>
    </citation>
    <scope>NUCLEOTIDE SEQUENCE [LARGE SCALE GENOMIC DNA]</scope>
    <source>
        <strain evidence="8">ATCC 700027 / DSM 9790 / JCM 10055 / NBRC 100828</strain>
    </source>
</reference>
<dbReference type="AlphaFoldDB" id="Q6L329"/>
<dbReference type="Pfam" id="PF13520">
    <property type="entry name" value="AA_permease_2"/>
    <property type="match status" value="1"/>
</dbReference>
<evidence type="ECO:0000256" key="4">
    <source>
        <dbReference type="ARBA" id="ARBA00022989"/>
    </source>
</evidence>
<name>Q6L329_PICTO</name>
<dbReference type="PANTHER" id="PTHR43243:SF4">
    <property type="entry name" value="CATIONIC AMINO ACID TRANSPORTER 4"/>
    <property type="match status" value="1"/>
</dbReference>
<comment type="subcellular location">
    <subcellularLocation>
        <location evidence="1">Membrane</location>
        <topology evidence="1">Multi-pass membrane protein</topology>
    </subcellularLocation>
</comment>
<dbReference type="HOGENOM" id="CLU_1412409_0_0_2"/>
<protein>
    <submittedName>
        <fullName evidence="7">Amino acid permease</fullName>
    </submittedName>
</protein>
<dbReference type="eggNOG" id="arCOG00009">
    <property type="taxonomic scope" value="Archaea"/>
</dbReference>
<dbReference type="PANTHER" id="PTHR43243">
    <property type="entry name" value="INNER MEMBRANE TRANSPORTER YGJI-RELATED"/>
    <property type="match status" value="1"/>
</dbReference>
<feature type="transmembrane region" description="Helical" evidence="6">
    <location>
        <begin position="93"/>
        <end position="112"/>
    </location>
</feature>
<dbReference type="PaxDb" id="263820-PTO0037"/>
<dbReference type="InParanoid" id="Q6L329"/>
<evidence type="ECO:0000313" key="7">
    <source>
        <dbReference type="EMBL" id="AAT42622.1"/>
    </source>
</evidence>
<evidence type="ECO:0000256" key="1">
    <source>
        <dbReference type="ARBA" id="ARBA00004141"/>
    </source>
</evidence>
<evidence type="ECO:0000313" key="8">
    <source>
        <dbReference type="Proteomes" id="UP000000438"/>
    </source>
</evidence>
<keyword evidence="4 6" id="KW-1133">Transmembrane helix</keyword>
<dbReference type="Gene3D" id="1.20.1740.10">
    <property type="entry name" value="Amino acid/polyamine transporter I"/>
    <property type="match status" value="1"/>
</dbReference>
<accession>Q6L329</accession>
<keyword evidence="5 6" id="KW-0472">Membrane</keyword>
<keyword evidence="2" id="KW-0813">Transport</keyword>
<feature type="transmembrane region" description="Helical" evidence="6">
    <location>
        <begin position="69"/>
        <end position="87"/>
    </location>
</feature>
<dbReference type="KEGG" id="pto:PTO0037"/>
<proteinExistence type="predicted"/>
<sequence>MFTGLSFSEIARHVAREGVYEYAKSVVTSSAGFVGGCMWTFGNIIGISAVSISFGSYLDRLFGLHYDPVILAILCIITFMALNIVGIKNSAKTITVLVIINVAVLVIFIFSGITRFHSGNFSDFIPHGYSGIITGTALIFFAFTGFSRVTTISDEVINPEKTLPFAIIISINNILCALYYGCTRPSWIKAIL</sequence>
<dbReference type="Proteomes" id="UP000000438">
    <property type="component" value="Chromosome"/>
</dbReference>
<evidence type="ECO:0000256" key="2">
    <source>
        <dbReference type="ARBA" id="ARBA00022448"/>
    </source>
</evidence>
<evidence type="ECO:0000256" key="5">
    <source>
        <dbReference type="ARBA" id="ARBA00023136"/>
    </source>
</evidence>
<keyword evidence="3 6" id="KW-0812">Transmembrane</keyword>
<evidence type="ECO:0000256" key="6">
    <source>
        <dbReference type="SAM" id="Phobius"/>
    </source>
</evidence>